<evidence type="ECO:0000313" key="2">
    <source>
        <dbReference type="EMBL" id="BAU00086.1"/>
    </source>
</evidence>
<dbReference type="EMBL" id="AP015043">
    <property type="protein sequence ID" value="BAU00086.1"/>
    <property type="molecule type" value="Genomic_DNA"/>
</dbReference>
<gene>
    <name evidence="2" type="primary">Vigan.10G164900</name>
    <name evidence="2" type="ORF">VIGAN_10164900</name>
</gene>
<organism evidence="2 3">
    <name type="scientific">Vigna angularis var. angularis</name>
    <dbReference type="NCBI Taxonomy" id="157739"/>
    <lineage>
        <taxon>Eukaryota</taxon>
        <taxon>Viridiplantae</taxon>
        <taxon>Streptophyta</taxon>
        <taxon>Embryophyta</taxon>
        <taxon>Tracheophyta</taxon>
        <taxon>Spermatophyta</taxon>
        <taxon>Magnoliopsida</taxon>
        <taxon>eudicotyledons</taxon>
        <taxon>Gunneridae</taxon>
        <taxon>Pentapetalae</taxon>
        <taxon>rosids</taxon>
        <taxon>fabids</taxon>
        <taxon>Fabales</taxon>
        <taxon>Fabaceae</taxon>
        <taxon>Papilionoideae</taxon>
        <taxon>50 kb inversion clade</taxon>
        <taxon>NPAAA clade</taxon>
        <taxon>indigoferoid/millettioid clade</taxon>
        <taxon>Phaseoleae</taxon>
        <taxon>Vigna</taxon>
    </lineage>
</organism>
<evidence type="ECO:0000256" key="1">
    <source>
        <dbReference type="SAM" id="SignalP"/>
    </source>
</evidence>
<keyword evidence="1" id="KW-0732">Signal</keyword>
<sequence length="73" mass="8347">MVYWKIKVHLLVLTLFFHFCSVSLNLTCAAVTFSEVSPAGKFMTDDLDANSNIQSSRFNVWEADDLVNQKLIY</sequence>
<protein>
    <submittedName>
        <fullName evidence="2">Uncharacterized protein</fullName>
    </submittedName>
</protein>
<feature type="signal peptide" evidence="1">
    <location>
        <begin position="1"/>
        <end position="22"/>
    </location>
</feature>
<dbReference type="Proteomes" id="UP000291084">
    <property type="component" value="Chromosome 10"/>
</dbReference>
<feature type="chain" id="PRO_5006618930" evidence="1">
    <location>
        <begin position="23"/>
        <end position="73"/>
    </location>
</feature>
<proteinExistence type="predicted"/>
<keyword evidence="3" id="KW-1185">Reference proteome</keyword>
<dbReference type="AlphaFoldDB" id="A0A0S3T5C4"/>
<name>A0A0S3T5C4_PHAAN</name>
<reference evidence="2 3" key="1">
    <citation type="journal article" date="2015" name="Sci. Rep.">
        <title>The power of single molecule real-time sequencing technology in the de novo assembly of a eukaryotic genome.</title>
        <authorList>
            <person name="Sakai H."/>
            <person name="Naito K."/>
            <person name="Ogiso-Tanaka E."/>
            <person name="Takahashi Y."/>
            <person name="Iseki K."/>
            <person name="Muto C."/>
            <person name="Satou K."/>
            <person name="Teruya K."/>
            <person name="Shiroma A."/>
            <person name="Shimoji M."/>
            <person name="Hirano T."/>
            <person name="Itoh T."/>
            <person name="Kaga A."/>
            <person name="Tomooka N."/>
        </authorList>
    </citation>
    <scope>NUCLEOTIDE SEQUENCE [LARGE SCALE GENOMIC DNA]</scope>
    <source>
        <strain evidence="3">cv. Shumari</strain>
    </source>
</reference>
<evidence type="ECO:0000313" key="3">
    <source>
        <dbReference type="Proteomes" id="UP000291084"/>
    </source>
</evidence>
<accession>A0A0S3T5C4</accession>